<dbReference type="PANTHER" id="PTHR15222:SF2">
    <property type="entry name" value="NADH DEHYDROGENASE [UBIQUINONE] 1 BETA SUBCOMPLEX SUBUNIT 1"/>
    <property type="match status" value="1"/>
</dbReference>
<evidence type="ECO:0000256" key="1">
    <source>
        <dbReference type="ARBA" id="ARBA00003335"/>
    </source>
</evidence>
<feature type="region of interest" description="Disordered" evidence="16">
    <location>
        <begin position="1"/>
        <end position="95"/>
    </location>
</feature>
<keyword evidence="13" id="KW-0472">Membrane</keyword>
<accession>A0A341AQ53</accession>
<keyword evidence="6" id="KW-0813">Transport</keyword>
<dbReference type="InterPro" id="IPR012575">
    <property type="entry name" value="NDUB1"/>
</dbReference>
<comment type="subunit">
    <text evidence="4">Complex I is composed of 45 different subunits.</text>
</comment>
<evidence type="ECO:0000256" key="10">
    <source>
        <dbReference type="ARBA" id="ARBA00022982"/>
    </source>
</evidence>
<organism evidence="17 18">
    <name type="scientific">Neophocaena asiaeorientalis asiaeorientalis</name>
    <name type="common">Yangtze finless porpoise</name>
    <name type="synonym">Neophocaena phocaenoides subsp. asiaeorientalis</name>
    <dbReference type="NCBI Taxonomy" id="1706337"/>
    <lineage>
        <taxon>Eukaryota</taxon>
        <taxon>Metazoa</taxon>
        <taxon>Chordata</taxon>
        <taxon>Craniata</taxon>
        <taxon>Vertebrata</taxon>
        <taxon>Euteleostomi</taxon>
        <taxon>Mammalia</taxon>
        <taxon>Eutheria</taxon>
        <taxon>Laurasiatheria</taxon>
        <taxon>Artiodactyla</taxon>
        <taxon>Whippomorpha</taxon>
        <taxon>Cetacea</taxon>
        <taxon>Odontoceti</taxon>
        <taxon>Phocoenidae</taxon>
        <taxon>Neophocaena</taxon>
    </lineage>
</organism>
<comment type="subcellular location">
    <subcellularLocation>
        <location evidence="2">Mitochondrion inner membrane</location>
        <topology evidence="2">Single-pass membrane protein</topology>
        <orientation evidence="2">Matrix side</orientation>
    </subcellularLocation>
</comment>
<evidence type="ECO:0000256" key="9">
    <source>
        <dbReference type="ARBA" id="ARBA00022792"/>
    </source>
</evidence>
<comment type="function">
    <text evidence="1">Accessory subunit of the mitochondrial membrane respiratory chain NADH dehydrogenase (Complex I) that is believed not to be involved in catalysis. Complex I functions in the transfer of electrons from NADH to the respiratory chain. The immediate electron acceptor for the enzyme is believed to be ubiquinone.</text>
</comment>
<evidence type="ECO:0000256" key="7">
    <source>
        <dbReference type="ARBA" id="ARBA00022660"/>
    </source>
</evidence>
<proteinExistence type="inferred from homology"/>
<keyword evidence="7" id="KW-0679">Respiratory chain</keyword>
<evidence type="ECO:0000256" key="16">
    <source>
        <dbReference type="SAM" id="MobiDB-lite"/>
    </source>
</evidence>
<keyword evidence="17" id="KW-1185">Reference proteome</keyword>
<evidence type="ECO:0000256" key="12">
    <source>
        <dbReference type="ARBA" id="ARBA00023128"/>
    </source>
</evidence>
<feature type="compositionally biased region" description="Polar residues" evidence="16">
    <location>
        <begin position="42"/>
        <end position="53"/>
    </location>
</feature>
<dbReference type="InParanoid" id="A0A341AQ53"/>
<evidence type="ECO:0000256" key="6">
    <source>
        <dbReference type="ARBA" id="ARBA00022448"/>
    </source>
</evidence>
<dbReference type="PANTHER" id="PTHR15222">
    <property type="entry name" value="NADH DEHYDROGENASE [UBIQUINONE] 1 BETA SUBCOMPLEX SUBUNIT 1"/>
    <property type="match status" value="1"/>
</dbReference>
<dbReference type="KEGG" id="nasi:112393871"/>
<evidence type="ECO:0000256" key="2">
    <source>
        <dbReference type="ARBA" id="ARBA00004298"/>
    </source>
</evidence>
<name>A0A341AQ53_NEOAA</name>
<keyword evidence="10" id="KW-0249">Electron transport</keyword>
<keyword evidence="9" id="KW-0999">Mitochondrion inner membrane</keyword>
<evidence type="ECO:0000256" key="13">
    <source>
        <dbReference type="ARBA" id="ARBA00023136"/>
    </source>
</evidence>
<dbReference type="RefSeq" id="XP_024592044.1">
    <property type="nucleotide sequence ID" value="XM_024736276.1"/>
</dbReference>
<dbReference type="CTD" id="4707"/>
<dbReference type="Pfam" id="PF08040">
    <property type="entry name" value="NADH_oxidored"/>
    <property type="match status" value="1"/>
</dbReference>
<evidence type="ECO:0000256" key="3">
    <source>
        <dbReference type="ARBA" id="ARBA00007393"/>
    </source>
</evidence>
<evidence type="ECO:0000313" key="18">
    <source>
        <dbReference type="RefSeq" id="XP_024592044.1"/>
    </source>
</evidence>
<evidence type="ECO:0000313" key="17">
    <source>
        <dbReference type="Proteomes" id="UP000252040"/>
    </source>
</evidence>
<evidence type="ECO:0000256" key="11">
    <source>
        <dbReference type="ARBA" id="ARBA00022989"/>
    </source>
</evidence>
<evidence type="ECO:0000256" key="15">
    <source>
        <dbReference type="ARBA" id="ARBA00033364"/>
    </source>
</evidence>
<keyword evidence="11" id="KW-1133">Transmembrane helix</keyword>
<reference evidence="18" key="1">
    <citation type="submission" date="2025-08" db="UniProtKB">
        <authorList>
            <consortium name="RefSeq"/>
        </authorList>
    </citation>
    <scope>IDENTIFICATION</scope>
    <source>
        <tissue evidence="18">Meat</tissue>
    </source>
</reference>
<protein>
    <recommendedName>
        <fullName evidence="5">NADH dehydrogenase [ubiquinone] 1 beta subcomplex subunit 1</fullName>
    </recommendedName>
    <alternativeName>
        <fullName evidence="15">Complex I-MNLL</fullName>
    </alternativeName>
    <alternativeName>
        <fullName evidence="14">NADH-ubiquinone oxidoreductase MNLL subunit</fullName>
    </alternativeName>
</protein>
<evidence type="ECO:0000256" key="5">
    <source>
        <dbReference type="ARBA" id="ARBA00018678"/>
    </source>
</evidence>
<dbReference type="Proteomes" id="UP000252040">
    <property type="component" value="Unplaced"/>
</dbReference>
<evidence type="ECO:0000256" key="4">
    <source>
        <dbReference type="ARBA" id="ARBA00011533"/>
    </source>
</evidence>
<sequence length="185" mass="21063">MQNLRENERVWVSTGAQSRDLSTRNDGKTPSEEAENKVATMLRSQSWRRINSSSDERLKGRRETAKRRKGESGSESKKRNNLSEPPLPSSGRGEWWVPRPQLPPALVAGLTAALGRGVVVVLEASAFMMNLLQIVRDHWVHILVPVGFVVGCYLDRKNDEKLIAFRNKSLLYKRELRPSEEVTWK</sequence>
<dbReference type="STRING" id="1706337.A0A341AQ53"/>
<comment type="similarity">
    <text evidence="3">Belongs to the complex I NDUFB1 subunit family.</text>
</comment>
<evidence type="ECO:0000256" key="8">
    <source>
        <dbReference type="ARBA" id="ARBA00022692"/>
    </source>
</evidence>
<feature type="compositionally biased region" description="Basic and acidic residues" evidence="16">
    <location>
        <begin position="21"/>
        <end position="36"/>
    </location>
</feature>
<keyword evidence="8" id="KW-0812">Transmembrane</keyword>
<dbReference type="AlphaFoldDB" id="A0A341AQ53"/>
<keyword evidence="12" id="KW-0496">Mitochondrion</keyword>
<dbReference type="GO" id="GO:0005743">
    <property type="term" value="C:mitochondrial inner membrane"/>
    <property type="evidence" value="ECO:0007669"/>
    <property type="project" value="UniProtKB-SubCell"/>
</dbReference>
<gene>
    <name evidence="18" type="primary">NDUFB1</name>
</gene>
<feature type="compositionally biased region" description="Basic and acidic residues" evidence="16">
    <location>
        <begin position="54"/>
        <end position="63"/>
    </location>
</feature>
<evidence type="ECO:0000256" key="14">
    <source>
        <dbReference type="ARBA" id="ARBA00030377"/>
    </source>
</evidence>
<dbReference type="GeneID" id="112393871"/>